<evidence type="ECO:0000313" key="2">
    <source>
        <dbReference type="Proteomes" id="UP000077051"/>
    </source>
</evidence>
<dbReference type="STRING" id="747725.A0A168Q6E5"/>
<comment type="caution">
    <text evidence="1">The sequence shown here is derived from an EMBL/GenBank/DDBJ whole genome shotgun (WGS) entry which is preliminary data.</text>
</comment>
<dbReference type="Proteomes" id="UP000077051">
    <property type="component" value="Unassembled WGS sequence"/>
</dbReference>
<dbReference type="InterPro" id="IPR014752">
    <property type="entry name" value="Arrestin-like_C"/>
</dbReference>
<organism evidence="1 2">
    <name type="scientific">Mucor lusitanicus CBS 277.49</name>
    <dbReference type="NCBI Taxonomy" id="747725"/>
    <lineage>
        <taxon>Eukaryota</taxon>
        <taxon>Fungi</taxon>
        <taxon>Fungi incertae sedis</taxon>
        <taxon>Mucoromycota</taxon>
        <taxon>Mucoromycotina</taxon>
        <taxon>Mucoromycetes</taxon>
        <taxon>Mucorales</taxon>
        <taxon>Mucorineae</taxon>
        <taxon>Mucoraceae</taxon>
        <taxon>Mucor</taxon>
    </lineage>
</organism>
<keyword evidence="2" id="KW-1185">Reference proteome</keyword>
<evidence type="ECO:0008006" key="3">
    <source>
        <dbReference type="Google" id="ProtNLM"/>
    </source>
</evidence>
<reference evidence="1 2" key="1">
    <citation type="submission" date="2015-06" db="EMBL/GenBank/DDBJ databases">
        <title>Expansion of signal transduction pathways in fungi by whole-genome duplication.</title>
        <authorList>
            <consortium name="DOE Joint Genome Institute"/>
            <person name="Corrochano L.M."/>
            <person name="Kuo A."/>
            <person name="Marcet-Houben M."/>
            <person name="Polaino S."/>
            <person name="Salamov A."/>
            <person name="Villalobos J.M."/>
            <person name="Alvarez M.I."/>
            <person name="Avalos J."/>
            <person name="Benito E.P."/>
            <person name="Benoit I."/>
            <person name="Burger G."/>
            <person name="Camino L.P."/>
            <person name="Canovas D."/>
            <person name="Cerda-Olmedo E."/>
            <person name="Cheng J.-F."/>
            <person name="Dominguez A."/>
            <person name="Elias M."/>
            <person name="Eslava A.P."/>
            <person name="Glaser F."/>
            <person name="Grimwood J."/>
            <person name="Gutierrez G."/>
            <person name="Heitman J."/>
            <person name="Henrissat B."/>
            <person name="Iturriaga E.A."/>
            <person name="Lang B.F."/>
            <person name="Lavin J.L."/>
            <person name="Lee S."/>
            <person name="Li W."/>
            <person name="Lindquist E."/>
            <person name="Lopez-Garcia S."/>
            <person name="Luque E.M."/>
            <person name="Marcos A.T."/>
            <person name="Martin J."/>
            <person name="Mccluskey K."/>
            <person name="Medina H.R."/>
            <person name="Miralles-Duran A."/>
            <person name="Miyazaki A."/>
            <person name="Munoz-Torres E."/>
            <person name="Oguiza J.A."/>
            <person name="Ohm R."/>
            <person name="Olmedo M."/>
            <person name="Orejas M."/>
            <person name="Ortiz-Castellanos L."/>
            <person name="Pisabarro A.G."/>
            <person name="Rodriguez-Romero J."/>
            <person name="Ruiz-Herrera J."/>
            <person name="Ruiz-Vazquez R."/>
            <person name="Sanz C."/>
            <person name="Schackwitz W."/>
            <person name="Schmutz J."/>
            <person name="Shahriari M."/>
            <person name="Shelest E."/>
            <person name="Silva-Franco F."/>
            <person name="Soanes D."/>
            <person name="Syed K."/>
            <person name="Tagua V.G."/>
            <person name="Talbot N.J."/>
            <person name="Thon M."/>
            <person name="De Vries R.P."/>
            <person name="Wiebenga A."/>
            <person name="Yadav J.S."/>
            <person name="Braun E.L."/>
            <person name="Baker S."/>
            <person name="Garre V."/>
            <person name="Horwitz B."/>
            <person name="Torres-Martinez S."/>
            <person name="Idnurm A."/>
            <person name="Herrera-Estrella A."/>
            <person name="Gabaldon T."/>
            <person name="Grigoriev I.V."/>
        </authorList>
    </citation>
    <scope>NUCLEOTIDE SEQUENCE [LARGE SCALE GENOMIC DNA]</scope>
    <source>
        <strain evidence="1 2">CBS 277.49</strain>
    </source>
</reference>
<dbReference type="EMBL" id="AMYB01000001">
    <property type="protein sequence ID" value="OAD08765.1"/>
    <property type="molecule type" value="Genomic_DNA"/>
</dbReference>
<protein>
    <recommendedName>
        <fullName evidence="3">Arrestin-like N-terminal domain-containing protein</fullName>
    </recommendedName>
</protein>
<sequence length="400" mass="44832">MKRFTNEPASSKKHLPVLLEISDAPVYFIGPATRENPMSQMRTKLMGKVVFQDRKIKWNRVNLQFIGKAGIDIDAPRSAFPRENYLSDLDDPVNANATTKIQTTVPVCEVEKELIFSGEESIEFGLHLPSHLPASCRTKNAFVEYTLVANFTAGTFFKKYRTHQVVTVHRHYLPSPSAMIPTMDFSGVKEWFEWSAELPKATAIESGEVVVAFRCSVEKERVEVDRIELAIEEIETYRFCTKQGVHSLPPIVTRFPPATYHLPSFSSSSETHFIRTPMPLSKNPKVRSIHTHQFDPFLEISHRCRLTVHFNKVPTLTIEPVVLEFPIIITDYPAVVSDSALSLASSAHNVISTETLNHPNTITNGGGDDAVPVDLDLPEYTPRYEEASSSNASPPPIVTN</sequence>
<gene>
    <name evidence="1" type="ORF">MUCCIDRAFT_105732</name>
</gene>
<dbReference type="Gene3D" id="2.60.40.640">
    <property type="match status" value="1"/>
</dbReference>
<evidence type="ECO:0000313" key="1">
    <source>
        <dbReference type="EMBL" id="OAD08765.1"/>
    </source>
</evidence>
<name>A0A168Q6E5_MUCCL</name>
<dbReference type="OrthoDB" id="2219406at2759"/>
<accession>A0A168Q6E5</accession>
<dbReference type="AlphaFoldDB" id="A0A168Q6E5"/>
<dbReference type="VEuPathDB" id="FungiDB:MUCCIDRAFT_105732"/>
<proteinExistence type="predicted"/>